<reference evidence="2 3" key="1">
    <citation type="journal article" date="2013" name="Int. J. Syst. Evol. Microbiol.">
        <title>Hoeflea suaedae sp. nov., an endophytic bacterium isolated from the root of the halophyte Suaeda maritima.</title>
        <authorList>
            <person name="Chung E.J."/>
            <person name="Park J.A."/>
            <person name="Pramanik P."/>
            <person name="Bibi F."/>
            <person name="Jeon C.O."/>
            <person name="Chung Y.R."/>
        </authorList>
    </citation>
    <scope>NUCLEOTIDE SEQUENCE [LARGE SCALE GENOMIC DNA]</scope>
    <source>
        <strain evidence="2 3">YC6898</strain>
    </source>
</reference>
<dbReference type="OrthoDB" id="9800709at2"/>
<name>A0A4R5PK54_9HYPH</name>
<evidence type="ECO:0000313" key="3">
    <source>
        <dbReference type="Proteomes" id="UP000295131"/>
    </source>
</evidence>
<dbReference type="Proteomes" id="UP000295131">
    <property type="component" value="Unassembled WGS sequence"/>
</dbReference>
<accession>A0A4R5PK54</accession>
<dbReference type="InterPro" id="IPR000847">
    <property type="entry name" value="LysR_HTH_N"/>
</dbReference>
<dbReference type="SUPFAM" id="SSF46785">
    <property type="entry name" value="Winged helix' DNA-binding domain"/>
    <property type="match status" value="1"/>
</dbReference>
<keyword evidence="3" id="KW-1185">Reference proteome</keyword>
<dbReference type="AlphaFoldDB" id="A0A4R5PK54"/>
<comment type="caution">
    <text evidence="2">The sequence shown here is derived from an EMBL/GenBank/DDBJ whole genome shotgun (WGS) entry which is preliminary data.</text>
</comment>
<dbReference type="PANTHER" id="PTHR30432:SF1">
    <property type="entry name" value="DNA-BINDING TRANSCRIPTIONAL DUAL REGULATOR MODE"/>
    <property type="match status" value="1"/>
</dbReference>
<organism evidence="2 3">
    <name type="scientific">Pseudohoeflea suaedae</name>
    <dbReference type="NCBI Taxonomy" id="877384"/>
    <lineage>
        <taxon>Bacteria</taxon>
        <taxon>Pseudomonadati</taxon>
        <taxon>Pseudomonadota</taxon>
        <taxon>Alphaproteobacteria</taxon>
        <taxon>Hyphomicrobiales</taxon>
        <taxon>Rhizobiaceae</taxon>
        <taxon>Pseudohoeflea</taxon>
    </lineage>
</organism>
<gene>
    <name evidence="2" type="ORF">E2A64_11750</name>
</gene>
<sequence>MSDEISLSEPRLRLRIFFGDDVMLGPGKADLLEHIRATGSIAAAGRAMKMSYKRAWSLVEEMNRSYRQPLVDSSRGGTKGGGASLTEAGEAVLAHYRRIGEITAREAADEIAALQAMLIDMSDGK</sequence>
<evidence type="ECO:0000313" key="2">
    <source>
        <dbReference type="EMBL" id="TDH35975.1"/>
    </source>
</evidence>
<dbReference type="EMBL" id="SMSI01000002">
    <property type="protein sequence ID" value="TDH35975.1"/>
    <property type="molecule type" value="Genomic_DNA"/>
</dbReference>
<dbReference type="InterPro" id="IPR036388">
    <property type="entry name" value="WH-like_DNA-bd_sf"/>
</dbReference>
<protein>
    <submittedName>
        <fullName evidence="2">LysR family transcriptional regulator</fullName>
    </submittedName>
</protein>
<dbReference type="Pfam" id="PF00126">
    <property type="entry name" value="HTH_1"/>
    <property type="match status" value="1"/>
</dbReference>
<dbReference type="RefSeq" id="WP_133284675.1">
    <property type="nucleotide sequence ID" value="NZ_SMSI01000002.1"/>
</dbReference>
<evidence type="ECO:0000259" key="1">
    <source>
        <dbReference type="Pfam" id="PF00126"/>
    </source>
</evidence>
<proteinExistence type="predicted"/>
<feature type="domain" description="HTH lysR-type" evidence="1">
    <location>
        <begin position="31"/>
        <end position="90"/>
    </location>
</feature>
<dbReference type="PANTHER" id="PTHR30432">
    <property type="entry name" value="TRANSCRIPTIONAL REGULATOR MODE"/>
    <property type="match status" value="1"/>
</dbReference>
<dbReference type="Gene3D" id="1.10.10.10">
    <property type="entry name" value="Winged helix-like DNA-binding domain superfamily/Winged helix DNA-binding domain"/>
    <property type="match status" value="1"/>
</dbReference>
<dbReference type="InterPro" id="IPR051815">
    <property type="entry name" value="Molybdate_resp_trans_reg"/>
</dbReference>
<dbReference type="GO" id="GO:0003700">
    <property type="term" value="F:DNA-binding transcription factor activity"/>
    <property type="evidence" value="ECO:0007669"/>
    <property type="project" value="InterPro"/>
</dbReference>
<dbReference type="InterPro" id="IPR036390">
    <property type="entry name" value="WH_DNA-bd_sf"/>
</dbReference>